<dbReference type="PANTHER" id="PTHR22844:SF213">
    <property type="entry name" value="OS01G0232200 PROTEIN"/>
    <property type="match status" value="1"/>
</dbReference>
<evidence type="ECO:0000313" key="6">
    <source>
        <dbReference type="Proteomes" id="UP001054889"/>
    </source>
</evidence>
<dbReference type="AlphaFoldDB" id="A0AAV5FTB3"/>
<name>A0AAV5FTB3_ELECO</name>
<evidence type="ECO:0000256" key="3">
    <source>
        <dbReference type="PROSITE-ProRule" id="PRU00221"/>
    </source>
</evidence>
<comment type="caution">
    <text evidence="5">The sequence shown here is derived from an EMBL/GenBank/DDBJ whole genome shotgun (WGS) entry which is preliminary data.</text>
</comment>
<evidence type="ECO:0000256" key="1">
    <source>
        <dbReference type="ARBA" id="ARBA00022574"/>
    </source>
</evidence>
<reference evidence="5" key="2">
    <citation type="submission" date="2021-12" db="EMBL/GenBank/DDBJ databases">
        <title>Resequencing data analysis of finger millet.</title>
        <authorList>
            <person name="Hatakeyama M."/>
            <person name="Aluri S."/>
            <person name="Balachadran M.T."/>
            <person name="Sivarajan S.R."/>
            <person name="Poveda L."/>
            <person name="Shimizu-Inatsugi R."/>
            <person name="Schlapbach R."/>
            <person name="Sreeman S.M."/>
            <person name="Shimizu K.K."/>
        </authorList>
    </citation>
    <scope>NUCLEOTIDE SEQUENCE</scope>
</reference>
<gene>
    <name evidence="5" type="primary">gb27239</name>
    <name evidence="5" type="ORF">PR202_gb27239</name>
</gene>
<keyword evidence="6" id="KW-1185">Reference proteome</keyword>
<evidence type="ECO:0000256" key="2">
    <source>
        <dbReference type="ARBA" id="ARBA00022737"/>
    </source>
</evidence>
<feature type="repeat" description="WD" evidence="3">
    <location>
        <begin position="203"/>
        <end position="244"/>
    </location>
</feature>
<feature type="region of interest" description="Disordered" evidence="4">
    <location>
        <begin position="477"/>
        <end position="501"/>
    </location>
</feature>
<dbReference type="InterPro" id="IPR036322">
    <property type="entry name" value="WD40_repeat_dom_sf"/>
</dbReference>
<dbReference type="PANTHER" id="PTHR22844">
    <property type="entry name" value="F-BOX AND WD40 DOMAIN PROTEIN"/>
    <property type="match status" value="1"/>
</dbReference>
<proteinExistence type="predicted"/>
<organism evidence="5 6">
    <name type="scientific">Eleusine coracana subsp. coracana</name>
    <dbReference type="NCBI Taxonomy" id="191504"/>
    <lineage>
        <taxon>Eukaryota</taxon>
        <taxon>Viridiplantae</taxon>
        <taxon>Streptophyta</taxon>
        <taxon>Embryophyta</taxon>
        <taxon>Tracheophyta</taxon>
        <taxon>Spermatophyta</taxon>
        <taxon>Magnoliopsida</taxon>
        <taxon>Liliopsida</taxon>
        <taxon>Poales</taxon>
        <taxon>Poaceae</taxon>
        <taxon>PACMAD clade</taxon>
        <taxon>Chloridoideae</taxon>
        <taxon>Cynodonteae</taxon>
        <taxon>Eleusininae</taxon>
        <taxon>Eleusine</taxon>
    </lineage>
</organism>
<evidence type="ECO:0000313" key="5">
    <source>
        <dbReference type="EMBL" id="GJN38216.1"/>
    </source>
</evidence>
<dbReference type="EMBL" id="BQKI01000095">
    <property type="protein sequence ID" value="GJN38216.1"/>
    <property type="molecule type" value="Genomic_DNA"/>
</dbReference>
<reference evidence="5" key="1">
    <citation type="journal article" date="2018" name="DNA Res.">
        <title>Multiple hybrid de novo genome assembly of finger millet, an orphan allotetraploid crop.</title>
        <authorList>
            <person name="Hatakeyama M."/>
            <person name="Aluri S."/>
            <person name="Balachadran M.T."/>
            <person name="Sivarajan S.R."/>
            <person name="Patrignani A."/>
            <person name="Gruter S."/>
            <person name="Poveda L."/>
            <person name="Shimizu-Inatsugi R."/>
            <person name="Baeten J."/>
            <person name="Francoijs K.J."/>
            <person name="Nataraja K.N."/>
            <person name="Reddy Y.A.N."/>
            <person name="Phadnis S."/>
            <person name="Ravikumar R.L."/>
            <person name="Schlapbach R."/>
            <person name="Sreeman S.M."/>
            <person name="Shimizu K.K."/>
        </authorList>
    </citation>
    <scope>NUCLEOTIDE SEQUENCE</scope>
</reference>
<feature type="region of interest" description="Disordered" evidence="4">
    <location>
        <begin position="17"/>
        <end position="52"/>
    </location>
</feature>
<dbReference type="InterPro" id="IPR020472">
    <property type="entry name" value="WD40_PAC1"/>
</dbReference>
<accession>A0AAV5FTB3</accession>
<dbReference type="InterPro" id="IPR015943">
    <property type="entry name" value="WD40/YVTN_repeat-like_dom_sf"/>
</dbReference>
<feature type="repeat" description="WD" evidence="3">
    <location>
        <begin position="351"/>
        <end position="392"/>
    </location>
</feature>
<dbReference type="PROSITE" id="PS50082">
    <property type="entry name" value="WD_REPEATS_2"/>
    <property type="match status" value="3"/>
</dbReference>
<protein>
    <submittedName>
        <fullName evidence="5">Uncharacterized protein</fullName>
    </submittedName>
</protein>
<feature type="compositionally biased region" description="Basic residues" evidence="4">
    <location>
        <begin position="35"/>
        <end position="44"/>
    </location>
</feature>
<sequence>MEFGRRKSFSFFEEDRINKASSRPAAGSRTPPVVQHHHHHHHHQQSGEPGRLSMSAVPCSMGAMEGMGGGCSPWVQSPLHGRVRFPSAAAAVYHCLVALHRLDGDVHALAVARGVLFTASDSGRVRAWAAPGCFNRGYLDVGRGRVPALAACGGTLVTSHTRDHHVRVWTVVCDNHVRAKKAATLPANKSLFSQLMLTKRREQQAHRDTVSCLLLHAVAGLLYTASHDHTVKAWKLADGACVDSFAAHDGPVNAMAVNDADGCVFTASDDGTVKMWRRVYGGTAHALIIVLRASDLYSPVNALALCHSSTFSSSTNSSRRCCFLYAGSSDGYVNVWEKEATAGRPVHAGFLKGHRLAVFCLASGCAGRVVVSGSEDATMRVWRRHDGGAASSSSVHHTCLAVIEGHRGPVRCLAVGGGGEAGDPVAQGLSMLLYSAGQDKSVKVWRIRVHIGKDDDEEHEDDDGDTDLMLDPELEPADDVAMAAATNKVDDDDLPVGPTPILSPVWVEKRRHTSRG</sequence>
<dbReference type="SMART" id="SM00320">
    <property type="entry name" value="WD40"/>
    <property type="match status" value="6"/>
</dbReference>
<dbReference type="InterPro" id="IPR001680">
    <property type="entry name" value="WD40_rpt"/>
</dbReference>
<dbReference type="Gene3D" id="2.130.10.10">
    <property type="entry name" value="YVTN repeat-like/Quinoprotein amine dehydrogenase"/>
    <property type="match status" value="2"/>
</dbReference>
<dbReference type="InterPro" id="IPR045182">
    <property type="entry name" value="JINGUBANG-like"/>
</dbReference>
<feature type="repeat" description="WD" evidence="3">
    <location>
        <begin position="245"/>
        <end position="276"/>
    </location>
</feature>
<dbReference type="PROSITE" id="PS50294">
    <property type="entry name" value="WD_REPEATS_REGION"/>
    <property type="match status" value="2"/>
</dbReference>
<evidence type="ECO:0000256" key="4">
    <source>
        <dbReference type="SAM" id="MobiDB-lite"/>
    </source>
</evidence>
<keyword evidence="2" id="KW-0677">Repeat</keyword>
<dbReference type="SUPFAM" id="SSF50978">
    <property type="entry name" value="WD40 repeat-like"/>
    <property type="match status" value="1"/>
</dbReference>
<dbReference type="Proteomes" id="UP001054889">
    <property type="component" value="Unassembled WGS sequence"/>
</dbReference>
<dbReference type="Pfam" id="PF00400">
    <property type="entry name" value="WD40"/>
    <property type="match status" value="4"/>
</dbReference>
<dbReference type="PRINTS" id="PR00320">
    <property type="entry name" value="GPROTEINBRPT"/>
</dbReference>
<keyword evidence="1 3" id="KW-0853">WD repeat</keyword>